<dbReference type="PANTHER" id="PTHR13869">
    <property type="entry name" value="MYELIN P0 RELATED"/>
    <property type="match status" value="1"/>
</dbReference>
<dbReference type="InterPro" id="IPR003599">
    <property type="entry name" value="Ig_sub"/>
</dbReference>
<dbReference type="KEGG" id="pbi:103056730"/>
<evidence type="ECO:0000256" key="9">
    <source>
        <dbReference type="ARBA" id="ARBA00023319"/>
    </source>
</evidence>
<dbReference type="InterPro" id="IPR007110">
    <property type="entry name" value="Ig-like_dom"/>
</dbReference>
<protein>
    <submittedName>
        <fullName evidence="13">Myelin protein zero-like protein 1</fullName>
    </submittedName>
</protein>
<keyword evidence="12" id="KW-1185">Reference proteome</keyword>
<reference evidence="13" key="1">
    <citation type="submission" date="2025-08" db="UniProtKB">
        <authorList>
            <consortium name="RefSeq"/>
        </authorList>
    </citation>
    <scope>IDENTIFICATION</scope>
    <source>
        <tissue evidence="13">Liver</tissue>
    </source>
</reference>
<evidence type="ECO:0000256" key="8">
    <source>
        <dbReference type="ARBA" id="ARBA00023180"/>
    </source>
</evidence>
<dbReference type="InterPro" id="IPR036179">
    <property type="entry name" value="Ig-like_dom_sf"/>
</dbReference>
<gene>
    <name evidence="13" type="primary">LOC103056730</name>
</gene>
<sequence>MSTPSELFVEAGTDAKLPCIFTSSEEISPATSVTWSFLPEGSVLLPKPFFYFSDGKEYNGNNAPFSGKSGWDGNLDEKDASIKISNMQPAYNGTYLCDVKNPPDIVTEPGQIEVKVWKKEITPVHERIEAIPEEVDLGPENTTASLRTSGGISFNRASPWPLVFPFCCILASFANSLFLK</sequence>
<dbReference type="InterPro" id="IPR013106">
    <property type="entry name" value="Ig_V-set"/>
</dbReference>
<proteinExistence type="inferred from homology"/>
<evidence type="ECO:0000259" key="11">
    <source>
        <dbReference type="PROSITE" id="PS50835"/>
    </source>
</evidence>
<evidence type="ECO:0000256" key="1">
    <source>
        <dbReference type="ARBA" id="ARBA00004479"/>
    </source>
</evidence>
<keyword evidence="6 10" id="KW-0472">Membrane</keyword>
<dbReference type="FunFam" id="2.60.40.10:FF:000193">
    <property type="entry name" value="Myelin protein zero-like 1 like"/>
    <property type="match status" value="1"/>
</dbReference>
<comment type="similarity">
    <text evidence="2">Belongs to the myelin P0 protein family.</text>
</comment>
<dbReference type="GO" id="GO:0005886">
    <property type="term" value="C:plasma membrane"/>
    <property type="evidence" value="ECO:0007669"/>
    <property type="project" value="TreeGrafter"/>
</dbReference>
<dbReference type="PRINTS" id="PR00213">
    <property type="entry name" value="MYELINP0"/>
</dbReference>
<dbReference type="SMART" id="SM00409">
    <property type="entry name" value="IG"/>
    <property type="match status" value="1"/>
</dbReference>
<dbReference type="RefSeq" id="XP_007434306.1">
    <property type="nucleotide sequence ID" value="XM_007434244.2"/>
</dbReference>
<keyword evidence="9" id="KW-0393">Immunoglobulin domain</keyword>
<feature type="transmembrane region" description="Helical" evidence="10">
    <location>
        <begin position="160"/>
        <end position="179"/>
    </location>
</feature>
<evidence type="ECO:0000256" key="7">
    <source>
        <dbReference type="ARBA" id="ARBA00023157"/>
    </source>
</evidence>
<keyword evidence="7" id="KW-1015">Disulfide bond</keyword>
<accession>A0A9F2R338</accession>
<evidence type="ECO:0000256" key="6">
    <source>
        <dbReference type="ARBA" id="ARBA00023136"/>
    </source>
</evidence>
<evidence type="ECO:0000256" key="4">
    <source>
        <dbReference type="ARBA" id="ARBA00022729"/>
    </source>
</evidence>
<dbReference type="Proteomes" id="UP000695026">
    <property type="component" value="Unplaced"/>
</dbReference>
<comment type="subcellular location">
    <subcellularLocation>
        <location evidence="1">Membrane</location>
        <topology evidence="1">Single-pass type I membrane protein</topology>
    </subcellularLocation>
</comment>
<evidence type="ECO:0000313" key="13">
    <source>
        <dbReference type="RefSeq" id="XP_007434306.1"/>
    </source>
</evidence>
<dbReference type="GeneID" id="103056730"/>
<evidence type="ECO:0000256" key="10">
    <source>
        <dbReference type="SAM" id="Phobius"/>
    </source>
</evidence>
<keyword evidence="3 10" id="KW-0812">Transmembrane</keyword>
<dbReference type="InterPro" id="IPR013783">
    <property type="entry name" value="Ig-like_fold"/>
</dbReference>
<name>A0A9F2R338_PYTBI</name>
<feature type="domain" description="Ig-like" evidence="11">
    <location>
        <begin position="1"/>
        <end position="113"/>
    </location>
</feature>
<dbReference type="AlphaFoldDB" id="A0A9F2R338"/>
<evidence type="ECO:0000256" key="5">
    <source>
        <dbReference type="ARBA" id="ARBA00022989"/>
    </source>
</evidence>
<keyword evidence="5 10" id="KW-1133">Transmembrane helix</keyword>
<dbReference type="OMA" id="ISIANMQ"/>
<keyword evidence="4" id="KW-0732">Signal</keyword>
<dbReference type="Pfam" id="PF07686">
    <property type="entry name" value="V-set"/>
    <property type="match status" value="1"/>
</dbReference>
<dbReference type="SMART" id="SM00406">
    <property type="entry name" value="IGv"/>
    <property type="match status" value="1"/>
</dbReference>
<organism evidence="12 13">
    <name type="scientific">Python bivittatus</name>
    <name type="common">Burmese python</name>
    <name type="synonym">Python molurus bivittatus</name>
    <dbReference type="NCBI Taxonomy" id="176946"/>
    <lineage>
        <taxon>Eukaryota</taxon>
        <taxon>Metazoa</taxon>
        <taxon>Chordata</taxon>
        <taxon>Craniata</taxon>
        <taxon>Vertebrata</taxon>
        <taxon>Euteleostomi</taxon>
        <taxon>Lepidosauria</taxon>
        <taxon>Squamata</taxon>
        <taxon>Bifurcata</taxon>
        <taxon>Unidentata</taxon>
        <taxon>Episquamata</taxon>
        <taxon>Toxicofera</taxon>
        <taxon>Serpentes</taxon>
        <taxon>Henophidia</taxon>
        <taxon>Pythonidae</taxon>
        <taxon>Python</taxon>
    </lineage>
</organism>
<evidence type="ECO:0000256" key="2">
    <source>
        <dbReference type="ARBA" id="ARBA00007180"/>
    </source>
</evidence>
<dbReference type="GO" id="GO:0005925">
    <property type="term" value="C:focal adhesion"/>
    <property type="evidence" value="ECO:0007669"/>
    <property type="project" value="TreeGrafter"/>
</dbReference>
<dbReference type="OrthoDB" id="8831214at2759"/>
<evidence type="ECO:0000256" key="3">
    <source>
        <dbReference type="ARBA" id="ARBA00022692"/>
    </source>
</evidence>
<dbReference type="SUPFAM" id="SSF48726">
    <property type="entry name" value="Immunoglobulin"/>
    <property type="match status" value="1"/>
</dbReference>
<keyword evidence="8" id="KW-0325">Glycoprotein</keyword>
<evidence type="ECO:0000313" key="12">
    <source>
        <dbReference type="Proteomes" id="UP000695026"/>
    </source>
</evidence>
<dbReference type="PANTHER" id="PTHR13869:SF19">
    <property type="entry name" value="MYELIN PROTEIN ZERO-LIKE PROTEIN 1"/>
    <property type="match status" value="1"/>
</dbReference>
<dbReference type="Gene3D" id="2.60.40.10">
    <property type="entry name" value="Immunoglobulins"/>
    <property type="match status" value="1"/>
</dbReference>
<dbReference type="PROSITE" id="PS50835">
    <property type="entry name" value="IG_LIKE"/>
    <property type="match status" value="1"/>
</dbReference>
<dbReference type="InterPro" id="IPR000920">
    <property type="entry name" value="Myelin_P0-rel"/>
</dbReference>
<dbReference type="GO" id="GO:0009986">
    <property type="term" value="C:cell surface"/>
    <property type="evidence" value="ECO:0007669"/>
    <property type="project" value="TreeGrafter"/>
</dbReference>